<dbReference type="InterPro" id="IPR050330">
    <property type="entry name" value="Bact_OuterMem_StrucFunc"/>
</dbReference>
<feature type="compositionally biased region" description="Basic and acidic residues" evidence="5">
    <location>
        <begin position="95"/>
        <end position="106"/>
    </location>
</feature>
<dbReference type="Proteomes" id="UP000177506">
    <property type="component" value="Unassembled WGS sequence"/>
</dbReference>
<organism evidence="7 8">
    <name type="scientific">Hymenobacter coccineus</name>
    <dbReference type="NCBI Taxonomy" id="1908235"/>
    <lineage>
        <taxon>Bacteria</taxon>
        <taxon>Pseudomonadati</taxon>
        <taxon>Bacteroidota</taxon>
        <taxon>Cytophagia</taxon>
        <taxon>Cytophagales</taxon>
        <taxon>Hymenobacteraceae</taxon>
        <taxon>Hymenobacter</taxon>
    </lineage>
</organism>
<comment type="subcellular location">
    <subcellularLocation>
        <location evidence="1">Cell outer membrane</location>
    </subcellularLocation>
</comment>
<name>A0A1G1TEC8_9BACT</name>
<evidence type="ECO:0000256" key="2">
    <source>
        <dbReference type="ARBA" id="ARBA00023136"/>
    </source>
</evidence>
<keyword evidence="2 4" id="KW-0472">Membrane</keyword>
<dbReference type="InterPro" id="IPR036737">
    <property type="entry name" value="OmpA-like_sf"/>
</dbReference>
<evidence type="ECO:0000313" key="7">
    <source>
        <dbReference type="EMBL" id="OGX89211.1"/>
    </source>
</evidence>
<sequence length="106" mass="11363">MVLPTVLFQVGKAKLLPAARPALDQLAADLKAQPARRVRVLGHTDRVGEPDKNQVLSEQRAAAVQAYLVKAGVAAGRIATAGYGDARPLYPSPDARNRRVEVEEVP</sequence>
<keyword evidence="8" id="KW-1185">Reference proteome</keyword>
<evidence type="ECO:0000313" key="8">
    <source>
        <dbReference type="Proteomes" id="UP000177506"/>
    </source>
</evidence>
<evidence type="ECO:0000259" key="6">
    <source>
        <dbReference type="PROSITE" id="PS51123"/>
    </source>
</evidence>
<dbReference type="PRINTS" id="PR01021">
    <property type="entry name" value="OMPADOMAIN"/>
</dbReference>
<dbReference type="AlphaFoldDB" id="A0A1G1TEC8"/>
<comment type="caution">
    <text evidence="7">The sequence shown here is derived from an EMBL/GenBank/DDBJ whole genome shotgun (WGS) entry which is preliminary data.</text>
</comment>
<dbReference type="PANTHER" id="PTHR30329">
    <property type="entry name" value="STATOR ELEMENT OF FLAGELLAR MOTOR COMPLEX"/>
    <property type="match status" value="1"/>
</dbReference>
<accession>A0A1G1TEC8</accession>
<feature type="domain" description="OmpA-like" evidence="6">
    <location>
        <begin position="1"/>
        <end position="106"/>
    </location>
</feature>
<dbReference type="PROSITE" id="PS51123">
    <property type="entry name" value="OMPA_2"/>
    <property type="match status" value="1"/>
</dbReference>
<evidence type="ECO:0000256" key="4">
    <source>
        <dbReference type="PROSITE-ProRule" id="PRU00473"/>
    </source>
</evidence>
<dbReference type="GO" id="GO:0009279">
    <property type="term" value="C:cell outer membrane"/>
    <property type="evidence" value="ECO:0007669"/>
    <property type="project" value="UniProtKB-SubCell"/>
</dbReference>
<dbReference type="PANTHER" id="PTHR30329:SF21">
    <property type="entry name" value="LIPOPROTEIN YIAD-RELATED"/>
    <property type="match status" value="1"/>
</dbReference>
<keyword evidence="3" id="KW-0998">Cell outer membrane</keyword>
<dbReference type="InterPro" id="IPR006665">
    <property type="entry name" value="OmpA-like"/>
</dbReference>
<protein>
    <recommendedName>
        <fullName evidence="6">OmpA-like domain-containing protein</fullName>
    </recommendedName>
</protein>
<evidence type="ECO:0000256" key="3">
    <source>
        <dbReference type="ARBA" id="ARBA00023237"/>
    </source>
</evidence>
<proteinExistence type="predicted"/>
<dbReference type="EMBL" id="MDZA01000306">
    <property type="protein sequence ID" value="OGX89211.1"/>
    <property type="molecule type" value="Genomic_DNA"/>
</dbReference>
<reference evidence="7 8" key="1">
    <citation type="submission" date="2016-08" db="EMBL/GenBank/DDBJ databases">
        <title>Hymenobacter coccineus sp. nov., Hymenobacter lapidarius sp. nov. and Hymenobacter glacialis sp. nov., isolated from Antarctic soil.</title>
        <authorList>
            <person name="Sedlacek I."/>
            <person name="Kralova S."/>
            <person name="Kyrova K."/>
            <person name="Maslanova I."/>
            <person name="Stankova E."/>
            <person name="Vrbovska V."/>
            <person name="Nemec M."/>
            <person name="Bartak M."/>
            <person name="Svec P."/>
            <person name="Busse H.-J."/>
            <person name="Pantucek R."/>
        </authorList>
    </citation>
    <scope>NUCLEOTIDE SEQUENCE [LARGE SCALE GENOMIC DNA]</scope>
    <source>
        <strain evidence="7 8">CCM 8649</strain>
    </source>
</reference>
<evidence type="ECO:0000256" key="1">
    <source>
        <dbReference type="ARBA" id="ARBA00004442"/>
    </source>
</evidence>
<dbReference type="InterPro" id="IPR006664">
    <property type="entry name" value="OMP_bac"/>
</dbReference>
<feature type="region of interest" description="Disordered" evidence="5">
    <location>
        <begin position="83"/>
        <end position="106"/>
    </location>
</feature>
<dbReference type="CDD" id="cd07185">
    <property type="entry name" value="OmpA_C-like"/>
    <property type="match status" value="1"/>
</dbReference>
<evidence type="ECO:0000256" key="5">
    <source>
        <dbReference type="SAM" id="MobiDB-lite"/>
    </source>
</evidence>
<gene>
    <name evidence="7" type="ORF">BEN49_09450</name>
</gene>
<dbReference type="Pfam" id="PF00691">
    <property type="entry name" value="OmpA"/>
    <property type="match status" value="1"/>
</dbReference>
<dbReference type="Gene3D" id="3.30.1330.60">
    <property type="entry name" value="OmpA-like domain"/>
    <property type="match status" value="1"/>
</dbReference>
<dbReference type="SUPFAM" id="SSF103088">
    <property type="entry name" value="OmpA-like"/>
    <property type="match status" value="1"/>
</dbReference>